<accession>A0A2D4ILF3</accession>
<evidence type="ECO:0000313" key="1">
    <source>
        <dbReference type="EMBL" id="LAA85063.1"/>
    </source>
</evidence>
<name>A0A2D4ILF3_MICLE</name>
<reference evidence="1" key="2">
    <citation type="submission" date="2017-11" db="EMBL/GenBank/DDBJ databases">
        <title>Coralsnake Venomics: Analyses of Venom Gland Transcriptomes and Proteomes of Six Brazilian Taxa.</title>
        <authorList>
            <person name="Aird S.D."/>
            <person name="Jorge da Silva N."/>
            <person name="Qiu L."/>
            <person name="Villar-Briones A."/>
            <person name="Aparecida-Saddi V."/>
            <person name="Campos-Telles M.P."/>
            <person name="Grau M."/>
            <person name="Mikheyev A.S."/>
        </authorList>
    </citation>
    <scope>NUCLEOTIDE SEQUENCE</scope>
    <source>
        <tissue evidence="1">Venom_gland</tissue>
    </source>
</reference>
<dbReference type="EMBL" id="IACK01106319">
    <property type="protein sequence ID" value="LAA85063.1"/>
    <property type="molecule type" value="Transcribed_RNA"/>
</dbReference>
<protein>
    <submittedName>
        <fullName evidence="1">Uncharacterized protein</fullName>
    </submittedName>
</protein>
<reference evidence="1" key="1">
    <citation type="submission" date="2017-07" db="EMBL/GenBank/DDBJ databases">
        <authorList>
            <person name="Mikheyev A."/>
            <person name="Grau M."/>
        </authorList>
    </citation>
    <scope>NUCLEOTIDE SEQUENCE</scope>
    <source>
        <tissue evidence="1">Venom_gland</tissue>
    </source>
</reference>
<organism evidence="1">
    <name type="scientific">Micrurus lemniscatus lemniscatus</name>
    <dbReference type="NCBI Taxonomy" id="129467"/>
    <lineage>
        <taxon>Eukaryota</taxon>
        <taxon>Metazoa</taxon>
        <taxon>Chordata</taxon>
        <taxon>Craniata</taxon>
        <taxon>Vertebrata</taxon>
        <taxon>Euteleostomi</taxon>
        <taxon>Lepidosauria</taxon>
        <taxon>Squamata</taxon>
        <taxon>Bifurcata</taxon>
        <taxon>Unidentata</taxon>
        <taxon>Episquamata</taxon>
        <taxon>Toxicofera</taxon>
        <taxon>Serpentes</taxon>
        <taxon>Colubroidea</taxon>
        <taxon>Elapidae</taxon>
        <taxon>Elapinae</taxon>
        <taxon>Micrurus</taxon>
    </lineage>
</organism>
<sequence>MVAFAVSHDIVLVTLDVKDSTDFEFLHFIQQLSGPKPRITYGKSSKLNSLLFHIYSKNLPRLRILVSASRIYSIREGSLHLLSFTQDLGAKLPLTPLQGNPSFLGNPSPHYIITTR</sequence>
<proteinExistence type="predicted"/>
<dbReference type="AlphaFoldDB" id="A0A2D4ILF3"/>